<organism evidence="1 4">
    <name type="scientific">Adineta steineri</name>
    <dbReference type="NCBI Taxonomy" id="433720"/>
    <lineage>
        <taxon>Eukaryota</taxon>
        <taxon>Metazoa</taxon>
        <taxon>Spiralia</taxon>
        <taxon>Gnathifera</taxon>
        <taxon>Rotifera</taxon>
        <taxon>Eurotatoria</taxon>
        <taxon>Bdelloidea</taxon>
        <taxon>Adinetida</taxon>
        <taxon>Adinetidae</taxon>
        <taxon>Adineta</taxon>
    </lineage>
</organism>
<gene>
    <name evidence="1" type="ORF">BJG266_LOCUS41744</name>
    <name evidence="2" type="ORF">QVE165_LOCUS58627</name>
</gene>
<dbReference type="Proteomes" id="UP000663877">
    <property type="component" value="Unassembled WGS sequence"/>
</dbReference>
<evidence type="ECO:0000313" key="3">
    <source>
        <dbReference type="Proteomes" id="UP000663832"/>
    </source>
</evidence>
<evidence type="ECO:0000313" key="1">
    <source>
        <dbReference type="EMBL" id="CAF1475033.1"/>
    </source>
</evidence>
<evidence type="ECO:0000313" key="2">
    <source>
        <dbReference type="EMBL" id="CAF1637031.1"/>
    </source>
</evidence>
<keyword evidence="3" id="KW-1185">Reference proteome</keyword>
<dbReference type="OrthoDB" id="10290918at2759"/>
<accession>A0A815RBR9</accession>
<sequence length="93" mass="10698">MGTCCYGNIPPEKFVGTWTDGQYVKLQIRENGHIEYVKQTEHTKLNYSGPTRYKKNSFFYCCCCCCLRGKLLDEDESESGSRLLTNKTVLKKV</sequence>
<protein>
    <submittedName>
        <fullName evidence="1">Uncharacterized protein</fullName>
    </submittedName>
</protein>
<reference evidence="1" key="1">
    <citation type="submission" date="2021-02" db="EMBL/GenBank/DDBJ databases">
        <authorList>
            <person name="Nowell W R."/>
        </authorList>
    </citation>
    <scope>NUCLEOTIDE SEQUENCE</scope>
</reference>
<comment type="caution">
    <text evidence="1">The sequence shown here is derived from an EMBL/GenBank/DDBJ whole genome shotgun (WGS) entry which is preliminary data.</text>
</comment>
<name>A0A815RBR9_9BILA</name>
<dbReference type="EMBL" id="CAJNOI010002423">
    <property type="protein sequence ID" value="CAF1475033.1"/>
    <property type="molecule type" value="Genomic_DNA"/>
</dbReference>
<dbReference type="EMBL" id="CAJNOM010002746">
    <property type="protein sequence ID" value="CAF1637031.1"/>
    <property type="molecule type" value="Genomic_DNA"/>
</dbReference>
<proteinExistence type="predicted"/>
<dbReference type="Proteomes" id="UP000663832">
    <property type="component" value="Unassembled WGS sequence"/>
</dbReference>
<evidence type="ECO:0000313" key="4">
    <source>
        <dbReference type="Proteomes" id="UP000663877"/>
    </source>
</evidence>
<dbReference type="AlphaFoldDB" id="A0A815RBR9"/>